<gene>
    <name evidence="4" type="ORF">DWW08_14920</name>
    <name evidence="3" type="ORF">O1433_17680</name>
</gene>
<feature type="domain" description="Tail specific protease" evidence="2">
    <location>
        <begin position="400"/>
        <end position="560"/>
    </location>
</feature>
<comment type="caution">
    <text evidence="4">The sequence shown here is derived from an EMBL/GenBank/DDBJ whole genome shotgun (WGS) entry which is preliminary data.</text>
</comment>
<dbReference type="InterPro" id="IPR005151">
    <property type="entry name" value="Tail-specific_protease"/>
</dbReference>
<sequence length="590" mass="68647">MKNIKKRYVFILILVGLLVIPIYKYVRWLNFCYRFSSEINLYTDSIFKEKKRIDSFVPTVFDANARLFYLCKIWGFIKYYREDARLSVSQMDSLLLANIPRVKRADSKDKYCAILDSLIEYPAISQSKNKNPYPDLNDYVLINNEWMDDTICLDYRIKKKLEAMFYSHSGRRNRFVFNKSIGNIALIDELEYASFPKRDMRLVGLFQYWNLINYFYVYKNSIEGDWDRILYESIPLFEKADLPKKYHLEIYRLTNRLRDTHASYPATIDGLVFGPYRPNFRMSLINDTFVINQIRIPAYDKGAFEIGDIVLKVDGRDIHQLADSLKEFVCGGNYWSDQMFICNAILSQYDSATVFTLLRDGETLRTKSDNYSAYDLFQKERLIDRNNEKLPLYHWVNDSIAYLNLRSASVDNIYDNYDAIKTASAIILDLRSYPYTDIISPLTKMFVPPNSFFAYSTYSDTRFPGMLRYHRSSSSKIGSENYYKGRIIILVNEWTRSFSEYLTMALQVNPRSITVGNSTSGSDGNVSLFTFPGKVLTTYSGIGIYYPDFSPTQRVGVRIDCIAEPSIQSIKDRIDVAYERAVIIAKGGTN</sequence>
<evidence type="ECO:0000259" key="2">
    <source>
        <dbReference type="Pfam" id="PF03572"/>
    </source>
</evidence>
<keyword evidence="1" id="KW-0812">Transmembrane</keyword>
<dbReference type="EMBL" id="QRZH01000013">
    <property type="protein sequence ID" value="RGV51441.1"/>
    <property type="molecule type" value="Genomic_DNA"/>
</dbReference>
<evidence type="ECO:0000313" key="3">
    <source>
        <dbReference type="EMBL" id="MCZ2689332.1"/>
    </source>
</evidence>
<feature type="transmembrane region" description="Helical" evidence="1">
    <location>
        <begin position="7"/>
        <end position="26"/>
    </location>
</feature>
<organism evidence="4 5">
    <name type="scientific">Bacteroides fragilis</name>
    <dbReference type="NCBI Taxonomy" id="817"/>
    <lineage>
        <taxon>Bacteria</taxon>
        <taxon>Pseudomonadati</taxon>
        <taxon>Bacteroidota</taxon>
        <taxon>Bacteroidia</taxon>
        <taxon>Bacteroidales</taxon>
        <taxon>Bacteroidaceae</taxon>
        <taxon>Bacteroides</taxon>
    </lineage>
</organism>
<name>A0A081TLC5_BACFG</name>
<dbReference type="EMBL" id="JAPTZU010000013">
    <property type="protein sequence ID" value="MCZ2689332.1"/>
    <property type="molecule type" value="Genomic_DNA"/>
</dbReference>
<dbReference type="Pfam" id="PF03572">
    <property type="entry name" value="Peptidase_S41"/>
    <property type="match status" value="1"/>
</dbReference>
<dbReference type="AlphaFoldDB" id="A0A081TLC5"/>
<evidence type="ECO:0000256" key="1">
    <source>
        <dbReference type="SAM" id="Phobius"/>
    </source>
</evidence>
<keyword evidence="1" id="KW-1133">Transmembrane helix</keyword>
<reference evidence="3" key="2">
    <citation type="submission" date="2022-12" db="EMBL/GenBank/DDBJ databases">
        <title>Development of a Multilocus Sequence Typing Scheme for Bacteroides fragilis Based on Whole Genome Sequencing Data and Clinical Application.</title>
        <authorList>
            <person name="Nielsen F.D."/>
            <person name="Justesen U.S."/>
        </authorList>
    </citation>
    <scope>NUCLEOTIDE SEQUENCE</scope>
    <source>
        <strain evidence="3">BF_AM_ODE_DK_2015_4</strain>
    </source>
</reference>
<accession>A0A081TLC5</accession>
<dbReference type="Proteomes" id="UP000286270">
    <property type="component" value="Unassembled WGS sequence"/>
</dbReference>
<reference evidence="4 5" key="1">
    <citation type="submission" date="2018-08" db="EMBL/GenBank/DDBJ databases">
        <title>A genome reference for cultivated species of the human gut microbiota.</title>
        <authorList>
            <person name="Zou Y."/>
            <person name="Xue W."/>
            <person name="Luo G."/>
        </authorList>
    </citation>
    <scope>NUCLEOTIDE SEQUENCE [LARGE SCALE GENOMIC DNA]</scope>
    <source>
        <strain evidence="4 5">AF14-26</strain>
    </source>
</reference>
<dbReference type="Proteomes" id="UP001079672">
    <property type="component" value="Unassembled WGS sequence"/>
</dbReference>
<protein>
    <submittedName>
        <fullName evidence="4">Peptidase S41</fullName>
    </submittedName>
    <submittedName>
        <fullName evidence="3">S41 family peptidase</fullName>
    </submittedName>
</protein>
<evidence type="ECO:0000313" key="5">
    <source>
        <dbReference type="Proteomes" id="UP000286270"/>
    </source>
</evidence>
<proteinExistence type="predicted"/>
<dbReference type="RefSeq" id="WP_032541167.1">
    <property type="nucleotide sequence ID" value="NZ_CP018937.1"/>
</dbReference>
<dbReference type="GO" id="GO:0008236">
    <property type="term" value="F:serine-type peptidase activity"/>
    <property type="evidence" value="ECO:0007669"/>
    <property type="project" value="InterPro"/>
</dbReference>
<dbReference type="Gene3D" id="3.90.226.10">
    <property type="entry name" value="2-enoyl-CoA Hydratase, Chain A, domain 1"/>
    <property type="match status" value="1"/>
</dbReference>
<evidence type="ECO:0000313" key="4">
    <source>
        <dbReference type="EMBL" id="RGV51441.1"/>
    </source>
</evidence>
<dbReference type="GO" id="GO:0006508">
    <property type="term" value="P:proteolysis"/>
    <property type="evidence" value="ECO:0007669"/>
    <property type="project" value="InterPro"/>
</dbReference>
<keyword evidence="1" id="KW-0472">Membrane</keyword>
<dbReference type="SUPFAM" id="SSF52096">
    <property type="entry name" value="ClpP/crotonase"/>
    <property type="match status" value="1"/>
</dbReference>
<dbReference type="InterPro" id="IPR029045">
    <property type="entry name" value="ClpP/crotonase-like_dom_sf"/>
</dbReference>